<organism evidence="9 10">
    <name type="scientific">Desulfosporosinus meridiei (strain ATCC BAA-275 / DSM 13257 / KCTC 12902 / NCIMB 13706 / S10)</name>
    <dbReference type="NCBI Taxonomy" id="768704"/>
    <lineage>
        <taxon>Bacteria</taxon>
        <taxon>Bacillati</taxon>
        <taxon>Bacillota</taxon>
        <taxon>Clostridia</taxon>
        <taxon>Eubacteriales</taxon>
        <taxon>Desulfitobacteriaceae</taxon>
        <taxon>Desulfosporosinus</taxon>
    </lineage>
</organism>
<dbReference type="EMBL" id="CP003629">
    <property type="protein sequence ID" value="AFQ43431.1"/>
    <property type="molecule type" value="Genomic_DNA"/>
</dbReference>
<protein>
    <submittedName>
        <fullName evidence="9">Spore germination protein, amino acid permease</fullName>
    </submittedName>
</protein>
<dbReference type="GO" id="GO:0009847">
    <property type="term" value="P:spore germination"/>
    <property type="evidence" value="ECO:0007669"/>
    <property type="project" value="InterPro"/>
</dbReference>
<gene>
    <name evidence="9" type="ordered locus">Desmer_1438</name>
</gene>
<keyword evidence="6 8" id="KW-1133">Transmembrane helix</keyword>
<feature type="transmembrane region" description="Helical" evidence="8">
    <location>
        <begin position="268"/>
        <end position="290"/>
    </location>
</feature>
<sequence>MRLEKGVISSLQLFFLVNCFIQGALLPLTFAYPISKHDTWLAVIAAMIIGTVIALVYISLANLFPGKNFVQINDLIYGSYLGKFISLQYSLFFLITLSGYLWFIGDFVLTFIMPETPMSFIMIMFAFICAWAVRQGIEVIARMSVVIAFIPAIIVFITFAMLLKDMKFTNFLPILEIPIGDLIQSTHIITHISFSQVFVFLMILPSVDEKRKAKKPILLGMISAGLILVLGTIRNIATLGPLSPVVTSPSMESVRLINIGKILTRLEIFVAMAQILLLFVLSCIFYYATVLSIAQMTKLRTYQPLVVIIGVLSIVLALISYQSKMQLSYSIMYNTPIVSLHFYLVLPFMSLIVAKLRKLPQNNGRN</sequence>
<keyword evidence="7 8" id="KW-0472">Membrane</keyword>
<feature type="transmembrane region" description="Helical" evidence="8">
    <location>
        <begin position="145"/>
        <end position="163"/>
    </location>
</feature>
<feature type="transmembrane region" description="Helical" evidence="8">
    <location>
        <begin position="183"/>
        <end position="204"/>
    </location>
</feature>
<evidence type="ECO:0000256" key="8">
    <source>
        <dbReference type="SAM" id="Phobius"/>
    </source>
</evidence>
<dbReference type="STRING" id="768704.Desmer_1438"/>
<keyword evidence="5 8" id="KW-0812">Transmembrane</keyword>
<feature type="transmembrane region" description="Helical" evidence="8">
    <location>
        <begin position="12"/>
        <end position="34"/>
    </location>
</feature>
<keyword evidence="4" id="KW-0309">Germination</keyword>
<comment type="similarity">
    <text evidence="2">Belongs to the amino acid-polyamine-organocation (APC) superfamily. Spore germination protein (SGP) (TC 2.A.3.9) family.</text>
</comment>
<evidence type="ECO:0000313" key="10">
    <source>
        <dbReference type="Proteomes" id="UP000005262"/>
    </source>
</evidence>
<feature type="transmembrane region" description="Helical" evidence="8">
    <location>
        <begin position="302"/>
        <end position="321"/>
    </location>
</feature>
<evidence type="ECO:0000256" key="4">
    <source>
        <dbReference type="ARBA" id="ARBA00022544"/>
    </source>
</evidence>
<keyword evidence="10" id="KW-1185">Reference proteome</keyword>
<dbReference type="AlphaFoldDB" id="J7IXJ8"/>
<feature type="transmembrane region" description="Helical" evidence="8">
    <location>
        <begin position="333"/>
        <end position="354"/>
    </location>
</feature>
<evidence type="ECO:0000256" key="5">
    <source>
        <dbReference type="ARBA" id="ARBA00022692"/>
    </source>
</evidence>
<dbReference type="PANTHER" id="PTHR34975:SF2">
    <property type="entry name" value="SPORE GERMINATION PROTEIN A2"/>
    <property type="match status" value="1"/>
</dbReference>
<accession>J7IXJ8</accession>
<feature type="transmembrane region" description="Helical" evidence="8">
    <location>
        <begin position="84"/>
        <end position="104"/>
    </location>
</feature>
<dbReference type="Pfam" id="PF03845">
    <property type="entry name" value="Spore_permease"/>
    <property type="match status" value="1"/>
</dbReference>
<dbReference type="Proteomes" id="UP000005262">
    <property type="component" value="Chromosome"/>
</dbReference>
<dbReference type="eggNOG" id="COG0531">
    <property type="taxonomic scope" value="Bacteria"/>
</dbReference>
<dbReference type="PANTHER" id="PTHR34975">
    <property type="entry name" value="SPORE GERMINATION PROTEIN A2"/>
    <property type="match status" value="1"/>
</dbReference>
<reference evidence="10" key="2">
    <citation type="submission" date="2012-08" db="EMBL/GenBank/DDBJ databases">
        <title>Finished genome of Desulfosporosinus meridiei DSM 13257.</title>
        <authorList>
            <person name="Huntemann M."/>
            <person name="Wei C.-L."/>
            <person name="Han J."/>
            <person name="Detter J.C."/>
            <person name="Han C."/>
            <person name="Davenport K."/>
            <person name="Daligault H."/>
            <person name="Erkkila T."/>
            <person name="Gu W."/>
            <person name="Munk A.C.C."/>
            <person name="Teshima H."/>
            <person name="Xu Y."/>
            <person name="Chain P."/>
            <person name="Tapia R."/>
            <person name="Chen A."/>
            <person name="Krypides N."/>
            <person name="Mavromatis K."/>
            <person name="Markowitz V."/>
            <person name="Szeto E."/>
            <person name="Ivanova N."/>
            <person name="Mikhailova N."/>
            <person name="Ovchinnikova G."/>
            <person name="Pagani I."/>
            <person name="Pati A."/>
            <person name="Goodwin L."/>
            <person name="Peters L."/>
            <person name="Pitluck S."/>
            <person name="Woyke T."/>
            <person name="Pester M."/>
            <person name="Spring S."/>
            <person name="Ollivier B."/>
            <person name="Rattei T."/>
            <person name="Klenk H.-P."/>
            <person name="Wagner M."/>
            <person name="Loy A."/>
        </authorList>
    </citation>
    <scope>NUCLEOTIDE SEQUENCE [LARGE SCALE GENOMIC DNA]</scope>
    <source>
        <strain evidence="10">ATCC BAA-275 / DSM 13257 / NCIMB 13706 / S10</strain>
    </source>
</reference>
<dbReference type="KEGG" id="dmi:Desmer_1438"/>
<evidence type="ECO:0000256" key="3">
    <source>
        <dbReference type="ARBA" id="ARBA00022448"/>
    </source>
</evidence>
<reference evidence="9 10" key="1">
    <citation type="journal article" date="2012" name="J. Bacteriol.">
        <title>Complete genome sequences of Desulfosporosinus orientis DSM765T, Desulfosporosinus youngiae DSM17734T, Desulfosporosinus meridiei DSM13257T, and Desulfosporosinus acidiphilus DSM22704T.</title>
        <authorList>
            <person name="Pester M."/>
            <person name="Brambilla E."/>
            <person name="Alazard D."/>
            <person name="Rattei T."/>
            <person name="Weinmaier T."/>
            <person name="Han J."/>
            <person name="Lucas S."/>
            <person name="Lapidus A."/>
            <person name="Cheng J.F."/>
            <person name="Goodwin L."/>
            <person name="Pitluck S."/>
            <person name="Peters L."/>
            <person name="Ovchinnikova G."/>
            <person name="Teshima H."/>
            <person name="Detter J.C."/>
            <person name="Han C.S."/>
            <person name="Tapia R."/>
            <person name="Land M.L."/>
            <person name="Hauser L."/>
            <person name="Kyrpides N.C."/>
            <person name="Ivanova N.N."/>
            <person name="Pagani I."/>
            <person name="Huntmann M."/>
            <person name="Wei C.L."/>
            <person name="Davenport K.W."/>
            <person name="Daligault H."/>
            <person name="Chain P.S."/>
            <person name="Chen A."/>
            <person name="Mavromatis K."/>
            <person name="Markowitz V."/>
            <person name="Szeto E."/>
            <person name="Mikhailova N."/>
            <person name="Pati A."/>
            <person name="Wagner M."/>
            <person name="Woyke T."/>
            <person name="Ollivier B."/>
            <person name="Klenk H.P."/>
            <person name="Spring S."/>
            <person name="Loy A."/>
        </authorList>
    </citation>
    <scope>NUCLEOTIDE SEQUENCE [LARGE SCALE GENOMIC DNA]</scope>
    <source>
        <strain evidence="10">ATCC BAA-275 / DSM 13257 / NCIMB 13706 / S10</strain>
    </source>
</reference>
<dbReference type="InterPro" id="IPR004761">
    <property type="entry name" value="Spore_GerAB"/>
</dbReference>
<comment type="subcellular location">
    <subcellularLocation>
        <location evidence="1">Membrane</location>
        <topology evidence="1">Multi-pass membrane protein</topology>
    </subcellularLocation>
</comment>
<evidence type="ECO:0000313" key="9">
    <source>
        <dbReference type="EMBL" id="AFQ43431.1"/>
    </source>
</evidence>
<dbReference type="GO" id="GO:0016020">
    <property type="term" value="C:membrane"/>
    <property type="evidence" value="ECO:0007669"/>
    <property type="project" value="UniProtKB-SubCell"/>
</dbReference>
<dbReference type="HOGENOM" id="CLU_047547_1_1_9"/>
<proteinExistence type="inferred from homology"/>
<keyword evidence="3" id="KW-0813">Transport</keyword>
<evidence type="ECO:0000256" key="2">
    <source>
        <dbReference type="ARBA" id="ARBA00007998"/>
    </source>
</evidence>
<feature type="transmembrane region" description="Helical" evidence="8">
    <location>
        <begin position="40"/>
        <end position="64"/>
    </location>
</feature>
<dbReference type="OrthoDB" id="1675410at2"/>
<feature type="transmembrane region" description="Helical" evidence="8">
    <location>
        <begin position="116"/>
        <end position="133"/>
    </location>
</feature>
<feature type="transmembrane region" description="Helical" evidence="8">
    <location>
        <begin position="216"/>
        <end position="237"/>
    </location>
</feature>
<evidence type="ECO:0000256" key="6">
    <source>
        <dbReference type="ARBA" id="ARBA00022989"/>
    </source>
</evidence>
<name>J7IXJ8_DESMD</name>
<dbReference type="RefSeq" id="WP_014902350.1">
    <property type="nucleotide sequence ID" value="NC_018515.1"/>
</dbReference>
<evidence type="ECO:0000256" key="1">
    <source>
        <dbReference type="ARBA" id="ARBA00004141"/>
    </source>
</evidence>
<dbReference type="NCBIfam" id="TIGR00912">
    <property type="entry name" value="2A0309"/>
    <property type="match status" value="1"/>
</dbReference>
<evidence type="ECO:0000256" key="7">
    <source>
        <dbReference type="ARBA" id="ARBA00023136"/>
    </source>
</evidence>